<evidence type="ECO:0000256" key="3">
    <source>
        <dbReference type="ARBA" id="ARBA00022989"/>
    </source>
</evidence>
<dbReference type="HOGENOM" id="CLU_047036_3_1_1"/>
<dbReference type="eggNOG" id="KOG0872">
    <property type="taxonomic scope" value="Eukaryota"/>
</dbReference>
<keyword evidence="2 5" id="KW-0812">Transmembrane</keyword>
<dbReference type="GO" id="GO:0000248">
    <property type="term" value="F:C-5 sterol desaturase activity"/>
    <property type="evidence" value="ECO:0000318"/>
    <property type="project" value="GO_Central"/>
</dbReference>
<dbReference type="JaponicusDB" id="SJAG_03509">
    <property type="gene designation" value="erg32"/>
</dbReference>
<dbReference type="STRING" id="402676.B6K4F3"/>
<feature type="domain" description="Fatty acid hydroxylase" evidence="6">
    <location>
        <begin position="147"/>
        <end position="272"/>
    </location>
</feature>
<dbReference type="GO" id="GO:0006696">
    <property type="term" value="P:ergosterol biosynthetic process"/>
    <property type="evidence" value="ECO:0007669"/>
    <property type="project" value="EnsemblFungi"/>
</dbReference>
<dbReference type="OMA" id="YFSNNAV"/>
<dbReference type="RefSeq" id="XP_002174653.1">
    <property type="nucleotide sequence ID" value="XM_002174617.2"/>
</dbReference>
<comment type="subcellular location">
    <subcellularLocation>
        <location evidence="1">Membrane</location>
    </subcellularLocation>
</comment>
<reference evidence="7 9" key="1">
    <citation type="journal article" date="2011" name="Science">
        <title>Comparative functional genomics of the fission yeasts.</title>
        <authorList>
            <person name="Rhind N."/>
            <person name="Chen Z."/>
            <person name="Yassour M."/>
            <person name="Thompson D.A."/>
            <person name="Haas B.J."/>
            <person name="Habib N."/>
            <person name="Wapinski I."/>
            <person name="Roy S."/>
            <person name="Lin M.F."/>
            <person name="Heiman D.I."/>
            <person name="Young S.K."/>
            <person name="Furuya K."/>
            <person name="Guo Y."/>
            <person name="Pidoux A."/>
            <person name="Chen H.M."/>
            <person name="Robbertse B."/>
            <person name="Goldberg J.M."/>
            <person name="Aoki K."/>
            <person name="Bayne E.H."/>
            <person name="Berlin A.M."/>
            <person name="Desjardins C.A."/>
            <person name="Dobbs E."/>
            <person name="Dukaj L."/>
            <person name="Fan L."/>
            <person name="FitzGerald M.G."/>
            <person name="French C."/>
            <person name="Gujja S."/>
            <person name="Hansen K."/>
            <person name="Keifenheim D."/>
            <person name="Levin J.Z."/>
            <person name="Mosher R.A."/>
            <person name="Mueller C.A."/>
            <person name="Pfiffner J."/>
            <person name="Priest M."/>
            <person name="Russ C."/>
            <person name="Smialowska A."/>
            <person name="Swoboda P."/>
            <person name="Sykes S.M."/>
            <person name="Vaughn M."/>
            <person name="Vengrova S."/>
            <person name="Yoder R."/>
            <person name="Zeng Q."/>
            <person name="Allshire R."/>
            <person name="Baulcombe D."/>
            <person name="Birren B.W."/>
            <person name="Brown W."/>
            <person name="Ekwall K."/>
            <person name="Kellis M."/>
            <person name="Leatherwood J."/>
            <person name="Levin H."/>
            <person name="Margalit H."/>
            <person name="Martienssen R."/>
            <person name="Nieduszynski C.A."/>
            <person name="Spatafora J.W."/>
            <person name="Friedman N."/>
            <person name="Dalgaard J.Z."/>
            <person name="Baumann P."/>
            <person name="Niki H."/>
            <person name="Regev A."/>
            <person name="Nusbaum C."/>
        </authorList>
    </citation>
    <scope>NUCLEOTIDE SEQUENCE [LARGE SCALE GENOMIC DNA]</scope>
    <source>
        <strain evidence="9">yFS275 / FY16936</strain>
    </source>
</reference>
<dbReference type="InterPro" id="IPR006694">
    <property type="entry name" value="Fatty_acid_hydroxylase"/>
</dbReference>
<keyword evidence="3 5" id="KW-1133">Transmembrane helix</keyword>
<feature type="transmembrane region" description="Helical" evidence="5">
    <location>
        <begin position="141"/>
        <end position="161"/>
    </location>
</feature>
<keyword evidence="9" id="KW-1185">Reference proteome</keyword>
<organism evidence="7 9">
    <name type="scientific">Schizosaccharomyces japonicus (strain yFS275 / FY16936)</name>
    <name type="common">Fission yeast</name>
    <dbReference type="NCBI Taxonomy" id="402676"/>
    <lineage>
        <taxon>Eukaryota</taxon>
        <taxon>Fungi</taxon>
        <taxon>Dikarya</taxon>
        <taxon>Ascomycota</taxon>
        <taxon>Taphrinomycotina</taxon>
        <taxon>Schizosaccharomycetes</taxon>
        <taxon>Schizosaccharomycetales</taxon>
        <taxon>Schizosaccharomycetaceae</taxon>
        <taxon>Schizosaccharomyces</taxon>
    </lineage>
</organism>
<evidence type="ECO:0000313" key="9">
    <source>
        <dbReference type="Proteomes" id="UP000001744"/>
    </source>
</evidence>
<proteinExistence type="predicted"/>
<dbReference type="GO" id="GO:0005506">
    <property type="term" value="F:iron ion binding"/>
    <property type="evidence" value="ECO:0007669"/>
    <property type="project" value="InterPro"/>
</dbReference>
<dbReference type="VEuPathDB" id="FungiDB:SJAG_03509"/>
<gene>
    <name evidence="8" type="primary">erg32</name>
    <name evidence="7" type="ORF">SJAG_03509</name>
</gene>
<dbReference type="GO" id="GO:0016126">
    <property type="term" value="P:sterol biosynthetic process"/>
    <property type="evidence" value="ECO:0000318"/>
    <property type="project" value="GO_Central"/>
</dbReference>
<evidence type="ECO:0000313" key="8">
    <source>
        <dbReference type="JaponicusDB" id="SJAG_03509"/>
    </source>
</evidence>
<accession>B6K4F3</accession>
<feature type="transmembrane region" description="Helical" evidence="5">
    <location>
        <begin position="103"/>
        <end position="121"/>
    </location>
</feature>
<dbReference type="InterPro" id="IPR050307">
    <property type="entry name" value="Sterol_Desaturase_Related"/>
</dbReference>
<evidence type="ECO:0000256" key="5">
    <source>
        <dbReference type="SAM" id="Phobius"/>
    </source>
</evidence>
<evidence type="ECO:0000256" key="1">
    <source>
        <dbReference type="ARBA" id="ARBA00004370"/>
    </source>
</evidence>
<keyword evidence="4 5" id="KW-0472">Membrane</keyword>
<dbReference type="GeneID" id="7048769"/>
<dbReference type="AlphaFoldDB" id="B6K4F3"/>
<evidence type="ECO:0000259" key="6">
    <source>
        <dbReference type="Pfam" id="PF04116"/>
    </source>
</evidence>
<name>B6K4F3_SCHJY</name>
<dbReference type="Proteomes" id="UP000001744">
    <property type="component" value="Unassembled WGS sequence"/>
</dbReference>
<dbReference type="EMBL" id="KE651167">
    <property type="protein sequence ID" value="EEB08360.1"/>
    <property type="molecule type" value="Genomic_DNA"/>
</dbReference>
<protein>
    <submittedName>
        <fullName evidence="7">C-5 sterol desaturase Erg32</fullName>
    </submittedName>
</protein>
<evidence type="ECO:0000256" key="4">
    <source>
        <dbReference type="ARBA" id="ARBA00023136"/>
    </source>
</evidence>
<feature type="transmembrane region" description="Helical" evidence="5">
    <location>
        <begin position="216"/>
        <end position="233"/>
    </location>
</feature>
<dbReference type="Pfam" id="PF04116">
    <property type="entry name" value="FA_hydroxylase"/>
    <property type="match status" value="1"/>
</dbReference>
<feature type="transmembrane region" description="Helical" evidence="5">
    <location>
        <begin position="59"/>
        <end position="82"/>
    </location>
</feature>
<evidence type="ECO:0000313" key="7">
    <source>
        <dbReference type="EMBL" id="EEB08360.1"/>
    </source>
</evidence>
<dbReference type="PANTHER" id="PTHR11863">
    <property type="entry name" value="STEROL DESATURASE"/>
    <property type="match status" value="1"/>
</dbReference>
<sequence length="323" mass="37847">MDRVLEFVDSHISDRLSDLYYTYGGRLSWLTSVAGPGLQKQIASIFTNSNNVIRQGIELFLITWIMGTIMYLGTASFSYFTYFEREEAHRHPKFLKNQEWLEIKTALLNLPGMALLTFPWFLAEIHGYSQCYDRLDEYGYTYLICSVVMFLLFSDFAIYWIHRALHHRLLYAPLHKLHHKWVIPTPFSSHAFNFLDGYAQSLPYHIFPFLFPLNKYLYLFLFGFVNLWTVLIHDGEYLSNNAIVNGSAHHAVHHMYFNYNYGQFFTLFDRLGSSHRQPEAEMFDAKLRTNSTVIRKQISISDSIQKEVEGKDDRVYAHNGGEL</sequence>
<dbReference type="OrthoDB" id="6354873at2759"/>
<dbReference type="GO" id="GO:0016020">
    <property type="term" value="C:membrane"/>
    <property type="evidence" value="ECO:0000318"/>
    <property type="project" value="GO_Central"/>
</dbReference>
<evidence type="ECO:0000256" key="2">
    <source>
        <dbReference type="ARBA" id="ARBA00022692"/>
    </source>
</evidence>